<dbReference type="PANTHER" id="PTHR23253">
    <property type="entry name" value="EUKARYOTIC TRANSLATION INITIATION FACTOR 4 GAMMA"/>
    <property type="match status" value="1"/>
</dbReference>
<dbReference type="PaxDb" id="4097-A0A1S3X740"/>
<dbReference type="AlphaFoldDB" id="A0A1S3X740"/>
<dbReference type="SMART" id="SM00543">
    <property type="entry name" value="MIF4G"/>
    <property type="match status" value="1"/>
</dbReference>
<keyword evidence="2" id="KW-1185">Reference proteome</keyword>
<gene>
    <name evidence="3" type="primary">LOC107761915</name>
</gene>
<dbReference type="OrthoDB" id="514777at2759"/>
<dbReference type="GO" id="GO:0016281">
    <property type="term" value="C:eukaryotic translation initiation factor 4F complex"/>
    <property type="evidence" value="ECO:0000318"/>
    <property type="project" value="GO_Central"/>
</dbReference>
<protein>
    <submittedName>
        <fullName evidence="3">Eukaryotic translation initiation factor isoform X1</fullName>
    </submittedName>
</protein>
<dbReference type="GeneID" id="107761915"/>
<accession>A0A1S3X740</accession>
<dbReference type="InterPro" id="IPR003890">
    <property type="entry name" value="MIF4G-like_typ-3"/>
</dbReference>
<keyword evidence="3" id="KW-0648">Protein biosynthesis</keyword>
<dbReference type="SMR" id="A0A1S3X740"/>
<dbReference type="RefSeq" id="XP_016435692.1">
    <property type="nucleotide sequence ID" value="XM_016580206.1"/>
</dbReference>
<dbReference type="KEGG" id="nta:107761915"/>
<keyword evidence="3" id="KW-0396">Initiation factor</keyword>
<dbReference type="GO" id="GO:0006413">
    <property type="term" value="P:translational initiation"/>
    <property type="evidence" value="ECO:0000318"/>
    <property type="project" value="GO_Central"/>
</dbReference>
<dbReference type="GO" id="GO:0003729">
    <property type="term" value="F:mRNA binding"/>
    <property type="evidence" value="ECO:0000318"/>
    <property type="project" value="GO_Central"/>
</dbReference>
<evidence type="ECO:0000259" key="1">
    <source>
        <dbReference type="SMART" id="SM00543"/>
    </source>
</evidence>
<dbReference type="Gene3D" id="1.25.40.180">
    <property type="match status" value="1"/>
</dbReference>
<reference evidence="2" key="1">
    <citation type="journal article" date="2014" name="Nat. Commun.">
        <title>The tobacco genome sequence and its comparison with those of tomato and potato.</title>
        <authorList>
            <person name="Sierro N."/>
            <person name="Battey J.N."/>
            <person name="Ouadi S."/>
            <person name="Bakaher N."/>
            <person name="Bovet L."/>
            <person name="Willig A."/>
            <person name="Goepfert S."/>
            <person name="Peitsch M.C."/>
            <person name="Ivanov N.V."/>
        </authorList>
    </citation>
    <scope>NUCLEOTIDE SEQUENCE [LARGE SCALE GENOMIC DNA]</scope>
</reference>
<dbReference type="GO" id="GO:0003743">
    <property type="term" value="F:translation initiation factor activity"/>
    <property type="evidence" value="ECO:0000318"/>
    <property type="project" value="GO_Central"/>
</dbReference>
<evidence type="ECO:0000313" key="2">
    <source>
        <dbReference type="Proteomes" id="UP000790787"/>
    </source>
</evidence>
<reference evidence="3" key="2">
    <citation type="submission" date="2025-08" db="UniProtKB">
        <authorList>
            <consortium name="RefSeq"/>
        </authorList>
    </citation>
    <scope>IDENTIFICATION</scope>
    <source>
        <tissue evidence="3">Leaf</tissue>
    </source>
</reference>
<name>A0A1S3X740_TOBAC</name>
<dbReference type="SUPFAM" id="SSF48371">
    <property type="entry name" value="ARM repeat"/>
    <property type="match status" value="1"/>
</dbReference>
<dbReference type="PANTHER" id="PTHR23253:SF58">
    <property type="entry name" value="EUKARYOTIC TRANSLATION INITIATION FACTOR-LIKE"/>
    <property type="match status" value="1"/>
</dbReference>
<dbReference type="InterPro" id="IPR016024">
    <property type="entry name" value="ARM-type_fold"/>
</dbReference>
<evidence type="ECO:0000313" key="3">
    <source>
        <dbReference type="RefSeq" id="XP_016435692.1"/>
    </source>
</evidence>
<dbReference type="STRING" id="4097.A0A1S3X740"/>
<organism evidence="2 3">
    <name type="scientific">Nicotiana tabacum</name>
    <name type="common">Common tobacco</name>
    <dbReference type="NCBI Taxonomy" id="4097"/>
    <lineage>
        <taxon>Eukaryota</taxon>
        <taxon>Viridiplantae</taxon>
        <taxon>Streptophyta</taxon>
        <taxon>Embryophyta</taxon>
        <taxon>Tracheophyta</taxon>
        <taxon>Spermatophyta</taxon>
        <taxon>Magnoliopsida</taxon>
        <taxon>eudicotyledons</taxon>
        <taxon>Gunneridae</taxon>
        <taxon>Pentapetalae</taxon>
        <taxon>asterids</taxon>
        <taxon>lamiids</taxon>
        <taxon>Solanales</taxon>
        <taxon>Solanaceae</taxon>
        <taxon>Nicotianoideae</taxon>
        <taxon>Nicotianeae</taxon>
        <taxon>Nicotiana</taxon>
    </lineage>
</organism>
<dbReference type="Proteomes" id="UP000790787">
    <property type="component" value="Chromosome 18"/>
</dbReference>
<feature type="domain" description="MIF4G" evidence="1">
    <location>
        <begin position="104"/>
        <end position="329"/>
    </location>
</feature>
<dbReference type="Pfam" id="PF02854">
    <property type="entry name" value="MIF4G"/>
    <property type="match status" value="1"/>
</dbReference>
<dbReference type="RefSeq" id="XP_016435692.1">
    <property type="nucleotide sequence ID" value="XM_016580206.2"/>
</dbReference>
<sequence length="338" mass="38378">MSFSSECFRYTRDQLLKLRKVVNISDDMLEIKQEFPLLFGENAHRGCADSNVQVQSQTGFSEPQFARTPVSPNPGGGPTPALIKAELASSAARRSNLSDDDRVLKIVMGILNNPTLKRFDLLKSQLIITGITSADILKGVVTLIFDKAVLEPTFCPMFAQLFFDLNKKLPPFPSDESGRRKITCRRVLLDNCQKTFEGADNLQEEARQMTAQEQESERKDKEKLIKLRNLGNIRLIGELFKLRMVTKNIIRIIVKELLMSDHKCCLSEENVEAICQLFNNIGKLLDKSQDSRDNIDVYFDSLKKLSTNPQLTPQLRFMVCDVLNLRSNNWVPKPILIL</sequence>
<proteinExistence type="predicted"/>